<dbReference type="InterPro" id="IPR011009">
    <property type="entry name" value="Kinase-like_dom_sf"/>
</dbReference>
<gene>
    <name evidence="2" type="primary">Contig13555.g14464</name>
    <name evidence="2" type="ORF">STYLEM_7135</name>
</gene>
<proteinExistence type="predicted"/>
<sequence length="603" mass="69737">MESMKVSDDLIPKKIRKYQFVKQIPSQSDFISCVYQDESSQLFNIKLMEQDIWKDSPLISEETFDHLRTLQDYVTQLKHFKEKGFTLKDKVVSQRYFFIVLTHMEYSLQVAYEMSNPQSREQTLPEKGKQMIDIMMQLHATKFIHTNIRLSSFLYSEEKIYLDEIWLCEPYNKDKPLQITQNEPSNYQYQKLIDSRLSNLISVVICALELLEGSLPWAGQVTSENILNAQNALSVDKFTGQAQQNLVKLFKFLTNTKFGADFSKVYPYLSRKMGNLTGDIGDLSLADMNKMSEEKQVEDQPDQGQNNISANADKKRGIPVSNISLSGPVSNLSQGRNIKNLSANRGFDSIRNIQQVAQMDGEAEFLQVKLRTLDTEVFKEQDQIQIQENKSQLKANLSSYQSTHLKSNFSKSLDLQQNLPMLKLDKKPSKNQQILLQSVIKNPKQQNKLTQKNEVFVRSFFKKNDETDSEEEKKQLGNIPANKKQYKFSLPIDAISRQAWIYQAIQQNNDVTLSSLKLEENEIKAVKAVVYKEGENNPLHTLDLTKSPSNRHLFQGSLWLEKGHKYDYYFELSARGKTFYFIKASYYDKNPKAIDSYKIDFKS</sequence>
<dbReference type="SUPFAM" id="SSF56112">
    <property type="entry name" value="Protein kinase-like (PK-like)"/>
    <property type="match status" value="1"/>
</dbReference>
<evidence type="ECO:0000313" key="2">
    <source>
        <dbReference type="EMBL" id="CDW78162.1"/>
    </source>
</evidence>
<feature type="region of interest" description="Disordered" evidence="1">
    <location>
        <begin position="292"/>
        <end position="313"/>
    </location>
</feature>
<dbReference type="Proteomes" id="UP000039865">
    <property type="component" value="Unassembled WGS sequence"/>
</dbReference>
<dbReference type="InParanoid" id="A0A078A9A7"/>
<keyword evidence="3" id="KW-1185">Reference proteome</keyword>
<dbReference type="AlphaFoldDB" id="A0A078A9A7"/>
<evidence type="ECO:0008006" key="4">
    <source>
        <dbReference type="Google" id="ProtNLM"/>
    </source>
</evidence>
<organism evidence="2 3">
    <name type="scientific">Stylonychia lemnae</name>
    <name type="common">Ciliate</name>
    <dbReference type="NCBI Taxonomy" id="5949"/>
    <lineage>
        <taxon>Eukaryota</taxon>
        <taxon>Sar</taxon>
        <taxon>Alveolata</taxon>
        <taxon>Ciliophora</taxon>
        <taxon>Intramacronucleata</taxon>
        <taxon>Spirotrichea</taxon>
        <taxon>Stichotrichia</taxon>
        <taxon>Sporadotrichida</taxon>
        <taxon>Oxytrichidae</taxon>
        <taxon>Stylonychinae</taxon>
        <taxon>Stylonychia</taxon>
    </lineage>
</organism>
<reference evidence="2 3" key="1">
    <citation type="submission" date="2014-06" db="EMBL/GenBank/DDBJ databases">
        <authorList>
            <person name="Swart Estienne"/>
        </authorList>
    </citation>
    <scope>NUCLEOTIDE SEQUENCE [LARGE SCALE GENOMIC DNA]</scope>
    <source>
        <strain evidence="2 3">130c</strain>
    </source>
</reference>
<accession>A0A078A9A7</accession>
<evidence type="ECO:0000256" key="1">
    <source>
        <dbReference type="SAM" id="MobiDB-lite"/>
    </source>
</evidence>
<evidence type="ECO:0000313" key="3">
    <source>
        <dbReference type="Proteomes" id="UP000039865"/>
    </source>
</evidence>
<dbReference type="EMBL" id="CCKQ01006823">
    <property type="protein sequence ID" value="CDW78162.1"/>
    <property type="molecule type" value="Genomic_DNA"/>
</dbReference>
<name>A0A078A9A7_STYLE</name>
<protein>
    <recommendedName>
        <fullName evidence="4">Protein kinase domain-containing protein</fullName>
    </recommendedName>
</protein>
<dbReference type="Gene3D" id="1.10.510.10">
    <property type="entry name" value="Transferase(Phosphotransferase) domain 1"/>
    <property type="match status" value="1"/>
</dbReference>